<name>A0A4Y7T488_COPMI</name>
<keyword evidence="2" id="KW-1185">Reference proteome</keyword>
<sequence length="81" mass="8655">MSTVSQNAGNSVGLMRLHQGTRDLLRGANSPWRLCVDDVLCDASQYAQHPFFTTVAISSGVEVPPMSSLIFTESEVGADAL</sequence>
<proteinExistence type="predicted"/>
<dbReference type="EMBL" id="QPFP01000033">
    <property type="protein sequence ID" value="TEB28369.1"/>
    <property type="molecule type" value="Genomic_DNA"/>
</dbReference>
<protein>
    <submittedName>
        <fullName evidence="1">Uncharacterized protein</fullName>
    </submittedName>
</protein>
<organism evidence="1 2">
    <name type="scientific">Coprinellus micaceus</name>
    <name type="common">Glistening ink-cap mushroom</name>
    <name type="synonym">Coprinus micaceus</name>
    <dbReference type="NCBI Taxonomy" id="71717"/>
    <lineage>
        <taxon>Eukaryota</taxon>
        <taxon>Fungi</taxon>
        <taxon>Dikarya</taxon>
        <taxon>Basidiomycota</taxon>
        <taxon>Agaricomycotina</taxon>
        <taxon>Agaricomycetes</taxon>
        <taxon>Agaricomycetidae</taxon>
        <taxon>Agaricales</taxon>
        <taxon>Agaricineae</taxon>
        <taxon>Psathyrellaceae</taxon>
        <taxon>Coprinellus</taxon>
    </lineage>
</organism>
<evidence type="ECO:0000313" key="2">
    <source>
        <dbReference type="Proteomes" id="UP000298030"/>
    </source>
</evidence>
<accession>A0A4Y7T488</accession>
<dbReference type="Proteomes" id="UP000298030">
    <property type="component" value="Unassembled WGS sequence"/>
</dbReference>
<evidence type="ECO:0000313" key="1">
    <source>
        <dbReference type="EMBL" id="TEB28369.1"/>
    </source>
</evidence>
<dbReference type="AlphaFoldDB" id="A0A4Y7T488"/>
<reference evidence="1 2" key="1">
    <citation type="journal article" date="2019" name="Nat. Ecol. Evol.">
        <title>Megaphylogeny resolves global patterns of mushroom evolution.</title>
        <authorList>
            <person name="Varga T."/>
            <person name="Krizsan K."/>
            <person name="Foldi C."/>
            <person name="Dima B."/>
            <person name="Sanchez-Garcia M."/>
            <person name="Sanchez-Ramirez S."/>
            <person name="Szollosi G.J."/>
            <person name="Szarkandi J.G."/>
            <person name="Papp V."/>
            <person name="Albert L."/>
            <person name="Andreopoulos W."/>
            <person name="Angelini C."/>
            <person name="Antonin V."/>
            <person name="Barry K.W."/>
            <person name="Bougher N.L."/>
            <person name="Buchanan P."/>
            <person name="Buyck B."/>
            <person name="Bense V."/>
            <person name="Catcheside P."/>
            <person name="Chovatia M."/>
            <person name="Cooper J."/>
            <person name="Damon W."/>
            <person name="Desjardin D."/>
            <person name="Finy P."/>
            <person name="Geml J."/>
            <person name="Haridas S."/>
            <person name="Hughes K."/>
            <person name="Justo A."/>
            <person name="Karasinski D."/>
            <person name="Kautmanova I."/>
            <person name="Kiss B."/>
            <person name="Kocsube S."/>
            <person name="Kotiranta H."/>
            <person name="LaButti K.M."/>
            <person name="Lechner B.E."/>
            <person name="Liimatainen K."/>
            <person name="Lipzen A."/>
            <person name="Lukacs Z."/>
            <person name="Mihaltcheva S."/>
            <person name="Morgado L.N."/>
            <person name="Niskanen T."/>
            <person name="Noordeloos M.E."/>
            <person name="Ohm R.A."/>
            <person name="Ortiz-Santana B."/>
            <person name="Ovrebo C."/>
            <person name="Racz N."/>
            <person name="Riley R."/>
            <person name="Savchenko A."/>
            <person name="Shiryaev A."/>
            <person name="Soop K."/>
            <person name="Spirin V."/>
            <person name="Szebenyi C."/>
            <person name="Tomsovsky M."/>
            <person name="Tulloss R.E."/>
            <person name="Uehling J."/>
            <person name="Grigoriev I.V."/>
            <person name="Vagvolgyi C."/>
            <person name="Papp T."/>
            <person name="Martin F.M."/>
            <person name="Miettinen O."/>
            <person name="Hibbett D.S."/>
            <person name="Nagy L.G."/>
        </authorList>
    </citation>
    <scope>NUCLEOTIDE SEQUENCE [LARGE SCALE GENOMIC DNA]</scope>
    <source>
        <strain evidence="1 2">FP101781</strain>
    </source>
</reference>
<gene>
    <name evidence="1" type="ORF">FA13DRAFT_1735738</name>
</gene>
<comment type="caution">
    <text evidence="1">The sequence shown here is derived from an EMBL/GenBank/DDBJ whole genome shotgun (WGS) entry which is preliminary data.</text>
</comment>